<dbReference type="PROSITE" id="PS51257">
    <property type="entry name" value="PROKAR_LIPOPROTEIN"/>
    <property type="match status" value="1"/>
</dbReference>
<dbReference type="RefSeq" id="WP_256312725.1">
    <property type="nucleotide sequence ID" value="NZ_JANGAC010000018.1"/>
</dbReference>
<gene>
    <name evidence="2" type="ORF">NE686_18810</name>
</gene>
<keyword evidence="3" id="KW-1185">Reference proteome</keyword>
<keyword evidence="1" id="KW-1133">Transmembrane helix</keyword>
<proteinExistence type="predicted"/>
<evidence type="ECO:0000256" key="1">
    <source>
        <dbReference type="SAM" id="Phobius"/>
    </source>
</evidence>
<protein>
    <recommendedName>
        <fullName evidence="4">MacB-like periplasmic core domain-containing protein</fullName>
    </recommendedName>
</protein>
<evidence type="ECO:0000313" key="3">
    <source>
        <dbReference type="Proteomes" id="UP001524478"/>
    </source>
</evidence>
<name>A0ABT1SFA3_9FIRM</name>
<accession>A0ABT1SFA3</accession>
<reference evidence="2 3" key="1">
    <citation type="submission" date="2022-06" db="EMBL/GenBank/DDBJ databases">
        <title>Isolation of gut microbiota from human fecal samples.</title>
        <authorList>
            <person name="Pamer E.G."/>
            <person name="Barat B."/>
            <person name="Waligurski E."/>
            <person name="Medina S."/>
            <person name="Paddock L."/>
            <person name="Mostad J."/>
        </authorList>
    </citation>
    <scope>NUCLEOTIDE SEQUENCE [LARGE SCALE GENOMIC DNA]</scope>
    <source>
        <strain evidence="2 3">DFI.7.95</strain>
    </source>
</reference>
<dbReference type="Proteomes" id="UP001524478">
    <property type="component" value="Unassembled WGS sequence"/>
</dbReference>
<evidence type="ECO:0000313" key="2">
    <source>
        <dbReference type="EMBL" id="MCQ4925161.1"/>
    </source>
</evidence>
<comment type="caution">
    <text evidence="2">The sequence shown here is derived from an EMBL/GenBank/DDBJ whole genome shotgun (WGS) entry which is preliminary data.</text>
</comment>
<feature type="transmembrane region" description="Helical" evidence="1">
    <location>
        <begin position="20"/>
        <end position="40"/>
    </location>
</feature>
<keyword evidence="1" id="KW-0812">Transmembrane</keyword>
<sequence>MKKKFNLIKKYIFHYKKRTIETIIMLILAFACFIFINQTVRNIQKIKYLNAAKESGYYHILYENASLNEFEQIRENDLVKEVGGEWVIGSVTDNANQFMLLYRDQIYNRLDSSLSNLIAGKNPIGDKDIVITRNHMERNKLEIGDKVSLEFEKINYDTGDLFYKYKETFAISGIIENWGKYEDIEIGIVSEELKNELIKTDFVDNTLIHFKREKDILSQSEELIKMINLQNVVKYNDELIFAMMIILQ</sequence>
<keyword evidence="1" id="KW-0472">Membrane</keyword>
<dbReference type="EMBL" id="JANGAC010000018">
    <property type="protein sequence ID" value="MCQ4925161.1"/>
    <property type="molecule type" value="Genomic_DNA"/>
</dbReference>
<organism evidence="2 3">
    <name type="scientific">Tissierella carlieri</name>
    <dbReference type="NCBI Taxonomy" id="689904"/>
    <lineage>
        <taxon>Bacteria</taxon>
        <taxon>Bacillati</taxon>
        <taxon>Bacillota</taxon>
        <taxon>Tissierellia</taxon>
        <taxon>Tissierellales</taxon>
        <taxon>Tissierellaceae</taxon>
        <taxon>Tissierella</taxon>
    </lineage>
</organism>
<evidence type="ECO:0008006" key="4">
    <source>
        <dbReference type="Google" id="ProtNLM"/>
    </source>
</evidence>